<evidence type="ECO:0000313" key="2">
    <source>
        <dbReference type="EMBL" id="MBU3871334.1"/>
    </source>
</evidence>
<feature type="non-terminal residue" evidence="2">
    <location>
        <position position="1"/>
    </location>
</feature>
<evidence type="ECO:0000313" key="3">
    <source>
        <dbReference type="Proteomes" id="UP000720508"/>
    </source>
</evidence>
<protein>
    <submittedName>
        <fullName evidence="2">PhoX family protein</fullName>
    </submittedName>
</protein>
<dbReference type="PANTHER" id="PTHR35399">
    <property type="entry name" value="SLR8030 PROTEIN"/>
    <property type="match status" value="1"/>
</dbReference>
<reference evidence="2 3" key="1">
    <citation type="submission" date="2021-06" db="EMBL/GenBank/DDBJ databases">
        <authorList>
            <person name="Pan X."/>
        </authorList>
    </citation>
    <scope>NUCLEOTIDE SEQUENCE [LARGE SCALE GENOMIC DNA]</scope>
    <source>
        <strain evidence="2 3">4503</strain>
    </source>
</reference>
<dbReference type="RefSeq" id="WP_216347896.1">
    <property type="nucleotide sequence ID" value="NZ_JAHLEM010001021.1"/>
</dbReference>
<dbReference type="Proteomes" id="UP000720508">
    <property type="component" value="Unassembled WGS sequence"/>
</dbReference>
<name>A0ABS6CX04_9ACTN</name>
<dbReference type="EMBL" id="JAHLEM010001021">
    <property type="protein sequence ID" value="MBU3871334.1"/>
    <property type="molecule type" value="Genomic_DNA"/>
</dbReference>
<dbReference type="Pfam" id="PF05787">
    <property type="entry name" value="PhoX"/>
    <property type="match status" value="1"/>
</dbReference>
<proteinExistence type="predicted"/>
<gene>
    <name evidence="2" type="ORF">KN815_47005</name>
</gene>
<sequence>SAASGDAAATAGAAAEAEQGKAARGLRFSPVAPNTEDTVVTAEGHDQNVVLRWGDPILRGAPAFDPAKQSGKAQAGQFGYNNDYMAVLDVPGERDHQLLVVNHEYTDEVLMFAGYDPENPTREQAEIAWAAHGLSVVMTAEERRLGRLTAVSRHQLNRRITATTPFEVTGPAAGSELLRTSADRSGKRVLGTLNNCGGGITPWGTVLSGEENFNQYFANPDKVTDPTVKAGLKRYGFKDGASERKWERFDDRFDLAKEPNEAHRFGWVIEVDPFDPESTPRKLTALGRFKHEAAEPRLTTDGRPVLYMGDDEKFDYFYKFVSAKRMMKGNSRIAREHNRTLLDEGTLYVAKFTGDSPSAEIDGTGKLPTDGEFDGAGEWIPLASGDRS</sequence>
<organism evidence="2 3">
    <name type="scientific">Streptomyces niphimycinicus</name>
    <dbReference type="NCBI Taxonomy" id="2842201"/>
    <lineage>
        <taxon>Bacteria</taxon>
        <taxon>Bacillati</taxon>
        <taxon>Actinomycetota</taxon>
        <taxon>Actinomycetes</taxon>
        <taxon>Kitasatosporales</taxon>
        <taxon>Streptomycetaceae</taxon>
        <taxon>Streptomyces</taxon>
    </lineage>
</organism>
<dbReference type="InterPro" id="IPR008557">
    <property type="entry name" value="PhoX"/>
</dbReference>
<comment type="caution">
    <text evidence="2">The sequence shown here is derived from an EMBL/GenBank/DDBJ whole genome shotgun (WGS) entry which is preliminary data.</text>
</comment>
<keyword evidence="3" id="KW-1185">Reference proteome</keyword>
<dbReference type="PANTHER" id="PTHR35399:SF2">
    <property type="entry name" value="DUF839 DOMAIN-CONTAINING PROTEIN"/>
    <property type="match status" value="1"/>
</dbReference>
<feature type="region of interest" description="Disordered" evidence="1">
    <location>
        <begin position="1"/>
        <end position="30"/>
    </location>
</feature>
<evidence type="ECO:0000256" key="1">
    <source>
        <dbReference type="SAM" id="MobiDB-lite"/>
    </source>
</evidence>
<accession>A0ABS6CX04</accession>
<feature type="non-terminal residue" evidence="2">
    <location>
        <position position="388"/>
    </location>
</feature>
<feature type="compositionally biased region" description="Low complexity" evidence="1">
    <location>
        <begin position="1"/>
        <end position="25"/>
    </location>
</feature>